<gene>
    <name evidence="2" type="ORF">LCGC14_1646030</name>
</gene>
<sequence>FDVQEAVASGRLDSIINLRPLEPDGTVKELQFQLRSREREFMESDVLELEGLLREEERLDDARRITEAAPGRAGIKGQVPTGKGLFGLAPRSRRVQVIRAEVDRRREEIRAFDKENAKELEAEADTNRRERLRQLGATKFIGGPEVAKERAIGIARKQFEETFNANNFGSPDDPPPPGRVVIDPSKSSTKAKPKTLDAEVSKLERRVESGELTRAEAAKMMRQLLER</sequence>
<protein>
    <submittedName>
        <fullName evidence="2">Uncharacterized protein</fullName>
    </submittedName>
</protein>
<organism evidence="2">
    <name type="scientific">marine sediment metagenome</name>
    <dbReference type="NCBI Taxonomy" id="412755"/>
    <lineage>
        <taxon>unclassified sequences</taxon>
        <taxon>metagenomes</taxon>
        <taxon>ecological metagenomes</taxon>
    </lineage>
</organism>
<comment type="caution">
    <text evidence="2">The sequence shown here is derived from an EMBL/GenBank/DDBJ whole genome shotgun (WGS) entry which is preliminary data.</text>
</comment>
<dbReference type="AlphaFoldDB" id="A0A0F9HY68"/>
<evidence type="ECO:0000256" key="1">
    <source>
        <dbReference type="SAM" id="MobiDB-lite"/>
    </source>
</evidence>
<proteinExistence type="predicted"/>
<feature type="non-terminal residue" evidence="2">
    <location>
        <position position="1"/>
    </location>
</feature>
<accession>A0A0F9HY68</accession>
<evidence type="ECO:0000313" key="2">
    <source>
        <dbReference type="EMBL" id="KKM20381.1"/>
    </source>
</evidence>
<name>A0A0F9HY68_9ZZZZ</name>
<dbReference type="EMBL" id="LAZR01013779">
    <property type="protein sequence ID" value="KKM20381.1"/>
    <property type="molecule type" value="Genomic_DNA"/>
</dbReference>
<reference evidence="2" key="1">
    <citation type="journal article" date="2015" name="Nature">
        <title>Complex archaea that bridge the gap between prokaryotes and eukaryotes.</title>
        <authorList>
            <person name="Spang A."/>
            <person name="Saw J.H."/>
            <person name="Jorgensen S.L."/>
            <person name="Zaremba-Niedzwiedzka K."/>
            <person name="Martijn J."/>
            <person name="Lind A.E."/>
            <person name="van Eijk R."/>
            <person name="Schleper C."/>
            <person name="Guy L."/>
            <person name="Ettema T.J."/>
        </authorList>
    </citation>
    <scope>NUCLEOTIDE SEQUENCE</scope>
</reference>
<feature type="region of interest" description="Disordered" evidence="1">
    <location>
        <begin position="164"/>
        <end position="202"/>
    </location>
</feature>